<evidence type="ECO:0000313" key="6">
    <source>
        <dbReference type="EMBL" id="MCM8749410.1"/>
    </source>
</evidence>
<dbReference type="Gene3D" id="3.60.15.10">
    <property type="entry name" value="Ribonuclease Z/Hydroxyacylglutathione hydrolase-like"/>
    <property type="match status" value="1"/>
</dbReference>
<comment type="caution">
    <text evidence="6">The sequence shown here is derived from an EMBL/GenBank/DDBJ whole genome shotgun (WGS) entry which is preliminary data.</text>
</comment>
<comment type="similarity">
    <text evidence="1">Belongs to the metallo-beta-lactamase superfamily.</text>
</comment>
<protein>
    <submittedName>
        <fullName evidence="6">MBL fold metallo-hydrolase</fullName>
    </submittedName>
</protein>
<dbReference type="InterPro" id="IPR001279">
    <property type="entry name" value="Metallo-B-lactamas"/>
</dbReference>
<dbReference type="RefSeq" id="WP_284057193.1">
    <property type="nucleotide sequence ID" value="NZ_JAMSLR010000006.1"/>
</dbReference>
<dbReference type="SMART" id="SM00849">
    <property type="entry name" value="Lactamase_B"/>
    <property type="match status" value="1"/>
</dbReference>
<sequence length="284" mass="30973">MAGRRIQVGEIEIVSLTDTAGPFFTYSGAYPATPRETWEPFRAQYPECFSGEDGVVTRVGCVLVRVGDRTLLVDTGIGPGPVALFGHSRGQLMEELARHGVAPEDIHLVFLTHLHPDHVGWNLTEGKPSFPNARYIASRSDWEVFHTPEVKAFMESLVPGCVERDVTPLAQLGVLDLIEGETEILPGVRAFPTPGHTTGHMSLHVTSGSQQALILGDVFHHPAQVQVNEICIAFDMDPPAAIQTRRRIVEWAAAEGMPLAGCHLLPHGLGRIARRDGAFAWEAL</sequence>
<evidence type="ECO:0000256" key="4">
    <source>
        <dbReference type="ARBA" id="ARBA00022833"/>
    </source>
</evidence>
<dbReference type="EMBL" id="JAMSLR010000006">
    <property type="protein sequence ID" value="MCM8749410.1"/>
    <property type="molecule type" value="Genomic_DNA"/>
</dbReference>
<name>A0AA41WFF5_9BACT</name>
<evidence type="ECO:0000313" key="7">
    <source>
        <dbReference type="Proteomes" id="UP001165306"/>
    </source>
</evidence>
<dbReference type="AlphaFoldDB" id="A0AA41WFF5"/>
<organism evidence="6 7">
    <name type="scientific">Thermalbibacter longus</name>
    <dbReference type="NCBI Taxonomy" id="2951981"/>
    <lineage>
        <taxon>Bacteria</taxon>
        <taxon>Pseudomonadati</taxon>
        <taxon>Thermomicrobiota</taxon>
        <taxon>Thermomicrobia</taxon>
        <taxon>Thermomicrobiales</taxon>
        <taxon>Thermomicrobiaceae</taxon>
        <taxon>Thermalbibacter</taxon>
    </lineage>
</organism>
<gene>
    <name evidence="6" type="ORF">NET02_09650</name>
</gene>
<dbReference type="GO" id="GO:0016787">
    <property type="term" value="F:hydrolase activity"/>
    <property type="evidence" value="ECO:0007669"/>
    <property type="project" value="UniProtKB-KW"/>
</dbReference>
<evidence type="ECO:0000256" key="3">
    <source>
        <dbReference type="ARBA" id="ARBA00022801"/>
    </source>
</evidence>
<dbReference type="InterPro" id="IPR036866">
    <property type="entry name" value="RibonucZ/Hydroxyglut_hydro"/>
</dbReference>
<reference evidence="6" key="1">
    <citation type="submission" date="2022-06" db="EMBL/GenBank/DDBJ databases">
        <title>CFH 74404 Thermomicrobiaceae sp.</title>
        <authorList>
            <person name="Ming H."/>
            <person name="Li W.-J."/>
            <person name="Zhao Z."/>
        </authorList>
    </citation>
    <scope>NUCLEOTIDE SEQUENCE</scope>
    <source>
        <strain evidence="6">CFH 74404</strain>
    </source>
</reference>
<keyword evidence="3" id="KW-0378">Hydrolase</keyword>
<accession>A0AA41WFF5</accession>
<dbReference type="Pfam" id="PF00753">
    <property type="entry name" value="Lactamase_B"/>
    <property type="match status" value="1"/>
</dbReference>
<dbReference type="SUPFAM" id="SSF56281">
    <property type="entry name" value="Metallo-hydrolase/oxidoreductase"/>
    <property type="match status" value="1"/>
</dbReference>
<dbReference type="GO" id="GO:0046872">
    <property type="term" value="F:metal ion binding"/>
    <property type="evidence" value="ECO:0007669"/>
    <property type="project" value="UniProtKB-KW"/>
</dbReference>
<evidence type="ECO:0000256" key="2">
    <source>
        <dbReference type="ARBA" id="ARBA00022723"/>
    </source>
</evidence>
<dbReference type="Proteomes" id="UP001165306">
    <property type="component" value="Unassembled WGS sequence"/>
</dbReference>
<dbReference type="PANTHER" id="PTHR42978:SF6">
    <property type="entry name" value="QUORUM-QUENCHING LACTONASE YTNP-RELATED"/>
    <property type="match status" value="1"/>
</dbReference>
<feature type="domain" description="Metallo-beta-lactamase" evidence="5">
    <location>
        <begin position="58"/>
        <end position="263"/>
    </location>
</feature>
<evidence type="ECO:0000256" key="1">
    <source>
        <dbReference type="ARBA" id="ARBA00007749"/>
    </source>
</evidence>
<dbReference type="InterPro" id="IPR051013">
    <property type="entry name" value="MBL_superfamily_lactonases"/>
</dbReference>
<keyword evidence="2" id="KW-0479">Metal-binding</keyword>
<keyword evidence="4" id="KW-0862">Zinc</keyword>
<dbReference type="CDD" id="cd16277">
    <property type="entry name" value="metallo-hydrolase-like_MBL-fold"/>
    <property type="match status" value="1"/>
</dbReference>
<keyword evidence="7" id="KW-1185">Reference proteome</keyword>
<proteinExistence type="inferred from homology"/>
<dbReference type="PANTHER" id="PTHR42978">
    <property type="entry name" value="QUORUM-QUENCHING LACTONASE YTNP-RELATED-RELATED"/>
    <property type="match status" value="1"/>
</dbReference>
<evidence type="ECO:0000259" key="5">
    <source>
        <dbReference type="SMART" id="SM00849"/>
    </source>
</evidence>